<evidence type="ECO:0000256" key="5">
    <source>
        <dbReference type="ARBA" id="ARBA00023288"/>
    </source>
</evidence>
<evidence type="ECO:0000256" key="3">
    <source>
        <dbReference type="ARBA" id="ARBA00023139"/>
    </source>
</evidence>
<evidence type="ECO:0000313" key="8">
    <source>
        <dbReference type="EMBL" id="GFO59728.1"/>
    </source>
</evidence>
<dbReference type="Pfam" id="PF13525">
    <property type="entry name" value="YfiO"/>
    <property type="match status" value="1"/>
</dbReference>
<keyword evidence="4" id="KW-0998">Cell outer membrane</keyword>
<evidence type="ECO:0000313" key="9">
    <source>
        <dbReference type="Proteomes" id="UP000556026"/>
    </source>
</evidence>
<dbReference type="PANTHER" id="PTHR37423">
    <property type="entry name" value="SOLUBLE LYTIC MUREIN TRANSGLYCOSYLASE-RELATED"/>
    <property type="match status" value="1"/>
</dbReference>
<keyword evidence="9" id="KW-1185">Reference proteome</keyword>
<dbReference type="GO" id="GO:0051205">
    <property type="term" value="P:protein insertion into membrane"/>
    <property type="evidence" value="ECO:0007669"/>
    <property type="project" value="TreeGrafter"/>
</dbReference>
<accession>A0A6V8MIE1</accession>
<dbReference type="InterPro" id="IPR017689">
    <property type="entry name" value="BamD"/>
</dbReference>
<feature type="domain" description="Outer membrane lipoprotein BamD-like" evidence="7">
    <location>
        <begin position="30"/>
        <end position="221"/>
    </location>
</feature>
<proteinExistence type="inferred from homology"/>
<dbReference type="Proteomes" id="UP000556026">
    <property type="component" value="Unassembled WGS sequence"/>
</dbReference>
<keyword evidence="5" id="KW-0449">Lipoprotein</keyword>
<dbReference type="GO" id="GO:1990063">
    <property type="term" value="C:Bam protein complex"/>
    <property type="evidence" value="ECO:0007669"/>
    <property type="project" value="TreeGrafter"/>
</dbReference>
<dbReference type="EMBL" id="BLXX01000005">
    <property type="protein sequence ID" value="GFO59728.1"/>
    <property type="molecule type" value="Genomic_DNA"/>
</dbReference>
<sequence>MTTRAHAYLAVCLSLVLLAACATTTPPPKTAQASFNDGEAALAAHRYEAAITEFKKVRESYSSPELSTQAELKIADAHFDNKAYIEAAAAYEDFKKLHPGNDKLPYVMYRLALSHYKQITGIDTDQTPVANAVAKFESFLNRYPDSPYAPDARQKLADCKVKQLEYENYVGSFYLRTGKLGSAIKRLSEALLRFPNVAKLDQTLFYLAKAYKESGDKEQARMILKRLETEFPQSPLNREAAKLKLGFAGSTSQRG</sequence>
<evidence type="ECO:0000259" key="7">
    <source>
        <dbReference type="Pfam" id="PF13525"/>
    </source>
</evidence>
<organism evidence="8 9">
    <name type="scientific">Geomonas silvestris</name>
    <dbReference type="NCBI Taxonomy" id="2740184"/>
    <lineage>
        <taxon>Bacteria</taxon>
        <taxon>Pseudomonadati</taxon>
        <taxon>Thermodesulfobacteriota</taxon>
        <taxon>Desulfuromonadia</taxon>
        <taxon>Geobacterales</taxon>
        <taxon>Geobacteraceae</taxon>
        <taxon>Geomonas</taxon>
    </lineage>
</organism>
<keyword evidence="1 6" id="KW-0732">Signal</keyword>
<comment type="caution">
    <text evidence="8">The sequence shown here is derived from an EMBL/GenBank/DDBJ whole genome shotgun (WGS) entry which is preliminary data.</text>
</comment>
<dbReference type="InterPro" id="IPR011990">
    <property type="entry name" value="TPR-like_helical_dom_sf"/>
</dbReference>
<protein>
    <submittedName>
        <fullName evidence="8">Outer membrane protein assembly factor BamD</fullName>
    </submittedName>
</protein>
<dbReference type="NCBIfam" id="TIGR03302">
    <property type="entry name" value="OM_YfiO"/>
    <property type="match status" value="1"/>
</dbReference>
<keyword evidence="3" id="KW-0564">Palmitate</keyword>
<reference evidence="9" key="1">
    <citation type="submission" date="2020-06" db="EMBL/GenBank/DDBJ databases">
        <title>Draft genomic sequence of Geomonas sp. Red330.</title>
        <authorList>
            <person name="Itoh H."/>
            <person name="Zhenxing X."/>
            <person name="Ushijima N."/>
            <person name="Masuda Y."/>
            <person name="Shiratori Y."/>
            <person name="Senoo K."/>
        </authorList>
    </citation>
    <scope>NUCLEOTIDE SEQUENCE [LARGE SCALE GENOMIC DNA]</scope>
    <source>
        <strain evidence="9">Red330</strain>
    </source>
</reference>
<dbReference type="HAMAP" id="MF_00922">
    <property type="entry name" value="OM_assembly_BamD"/>
    <property type="match status" value="1"/>
</dbReference>
<dbReference type="SUPFAM" id="SSF48452">
    <property type="entry name" value="TPR-like"/>
    <property type="match status" value="1"/>
</dbReference>
<evidence type="ECO:0000256" key="6">
    <source>
        <dbReference type="SAM" id="SignalP"/>
    </source>
</evidence>
<dbReference type="Gene3D" id="1.25.40.10">
    <property type="entry name" value="Tetratricopeptide repeat domain"/>
    <property type="match status" value="1"/>
</dbReference>
<dbReference type="PROSITE" id="PS51257">
    <property type="entry name" value="PROKAR_LIPOPROTEIN"/>
    <property type="match status" value="1"/>
</dbReference>
<keyword evidence="2" id="KW-0472">Membrane</keyword>
<evidence type="ECO:0000256" key="4">
    <source>
        <dbReference type="ARBA" id="ARBA00023237"/>
    </source>
</evidence>
<evidence type="ECO:0000256" key="2">
    <source>
        <dbReference type="ARBA" id="ARBA00023136"/>
    </source>
</evidence>
<feature type="chain" id="PRO_5028545747" evidence="6">
    <location>
        <begin position="23"/>
        <end position="255"/>
    </location>
</feature>
<feature type="signal peptide" evidence="6">
    <location>
        <begin position="1"/>
        <end position="22"/>
    </location>
</feature>
<gene>
    <name evidence="8" type="primary">yfiO</name>
    <name evidence="8" type="ORF">GMST_20530</name>
</gene>
<name>A0A6V8MIE1_9BACT</name>
<dbReference type="AlphaFoldDB" id="A0A6V8MIE1"/>
<dbReference type="PANTHER" id="PTHR37423:SF1">
    <property type="entry name" value="OUTER MEMBRANE PROTEIN ASSEMBLY FACTOR BAMD"/>
    <property type="match status" value="1"/>
</dbReference>
<dbReference type="InterPro" id="IPR039565">
    <property type="entry name" value="BamD-like"/>
</dbReference>
<dbReference type="RefSeq" id="WP_183354556.1">
    <property type="nucleotide sequence ID" value="NZ_BLXX01000005.1"/>
</dbReference>
<evidence type="ECO:0000256" key="1">
    <source>
        <dbReference type="ARBA" id="ARBA00022729"/>
    </source>
</evidence>